<evidence type="ECO:0000256" key="4">
    <source>
        <dbReference type="ARBA" id="ARBA00023328"/>
    </source>
</evidence>
<dbReference type="EMBL" id="CP144694">
    <property type="protein sequence ID" value="WVZ02239.1"/>
    <property type="molecule type" value="Genomic_DNA"/>
</dbReference>
<dbReference type="GO" id="GO:0032991">
    <property type="term" value="C:protein-containing complex"/>
    <property type="evidence" value="ECO:0007669"/>
    <property type="project" value="UniProtKB-ARBA"/>
</dbReference>
<dbReference type="Proteomes" id="UP001374535">
    <property type="component" value="Chromosome 7"/>
</dbReference>
<feature type="domain" description="BUB1 N-terminal" evidence="6">
    <location>
        <begin position="10"/>
        <end position="181"/>
    </location>
</feature>
<dbReference type="SUPFAM" id="SSF56112">
    <property type="entry name" value="Protein kinase-like (PK-like)"/>
    <property type="match status" value="1"/>
</dbReference>
<dbReference type="SMART" id="SM00777">
    <property type="entry name" value="Mad3_BUB1_I"/>
    <property type="match status" value="1"/>
</dbReference>
<dbReference type="SMART" id="SM00220">
    <property type="entry name" value="S_TKc"/>
    <property type="match status" value="1"/>
</dbReference>
<dbReference type="PROSITE" id="PS00108">
    <property type="entry name" value="PROTEIN_KINASE_ST"/>
    <property type="match status" value="1"/>
</dbReference>
<comment type="subcellular location">
    <subcellularLocation>
        <location evidence="1">Chromosome</location>
        <location evidence="1">Centromere</location>
        <location evidence="1">Kinetochore</location>
    </subcellularLocation>
</comment>
<evidence type="ECO:0000259" key="6">
    <source>
        <dbReference type="PROSITE" id="PS51489"/>
    </source>
</evidence>
<dbReference type="GO" id="GO:0005524">
    <property type="term" value="F:ATP binding"/>
    <property type="evidence" value="ECO:0007669"/>
    <property type="project" value="InterPro"/>
</dbReference>
<name>A0AAQ3RRT7_VIGMU</name>
<dbReference type="GO" id="GO:0000776">
    <property type="term" value="C:kinetochore"/>
    <property type="evidence" value="ECO:0007669"/>
    <property type="project" value="UniProtKB-KW"/>
</dbReference>
<proteinExistence type="predicted"/>
<evidence type="ECO:0000259" key="5">
    <source>
        <dbReference type="PROSITE" id="PS50011"/>
    </source>
</evidence>
<dbReference type="GO" id="GO:0051754">
    <property type="term" value="P:meiotic sister chromatid cohesion, centromeric"/>
    <property type="evidence" value="ECO:0007669"/>
    <property type="project" value="TreeGrafter"/>
</dbReference>
<evidence type="ECO:0000256" key="1">
    <source>
        <dbReference type="ARBA" id="ARBA00004629"/>
    </source>
</evidence>
<dbReference type="InterPro" id="IPR008271">
    <property type="entry name" value="Ser/Thr_kinase_AS"/>
</dbReference>
<dbReference type="InterPro" id="IPR011009">
    <property type="entry name" value="Kinase-like_dom_sf"/>
</dbReference>
<evidence type="ECO:0000313" key="8">
    <source>
        <dbReference type="Proteomes" id="UP001374535"/>
    </source>
</evidence>
<protein>
    <recommendedName>
        <fullName evidence="9">Mitotic checkpoint serine/threonine-protein kinase BUB1</fullName>
    </recommendedName>
</protein>
<dbReference type="FunFam" id="1.10.510.10:FF:000648">
    <property type="entry name" value="Mitotic checkpoint serine/threonine-protein kinase BUB1"/>
    <property type="match status" value="1"/>
</dbReference>
<dbReference type="PROSITE" id="PS51489">
    <property type="entry name" value="BUB1_N"/>
    <property type="match status" value="1"/>
</dbReference>
<keyword evidence="4" id="KW-0137">Centromere</keyword>
<dbReference type="PANTHER" id="PTHR14030:SF4">
    <property type="entry name" value="BUB1 KINASE, ISOFORM A-RELATED"/>
    <property type="match status" value="1"/>
</dbReference>
<dbReference type="InterPro" id="IPR015661">
    <property type="entry name" value="Bub1/Mad3"/>
</dbReference>
<accession>A0AAQ3RRT7</accession>
<evidence type="ECO:0008006" key="9">
    <source>
        <dbReference type="Google" id="ProtNLM"/>
    </source>
</evidence>
<keyword evidence="3" id="KW-0995">Kinetochore</keyword>
<reference evidence="7 8" key="1">
    <citation type="journal article" date="2023" name="Life. Sci Alliance">
        <title>Evolutionary insights into 3D genome organization and epigenetic landscape of Vigna mungo.</title>
        <authorList>
            <person name="Junaid A."/>
            <person name="Singh B."/>
            <person name="Bhatia S."/>
        </authorList>
    </citation>
    <scope>NUCLEOTIDE SEQUENCE [LARGE SCALE GENOMIC DNA]</scope>
    <source>
        <strain evidence="7">Urdbean</strain>
    </source>
</reference>
<gene>
    <name evidence="7" type="ORF">V8G54_023045</name>
</gene>
<dbReference type="Gene3D" id="1.25.40.430">
    <property type="match status" value="1"/>
</dbReference>
<dbReference type="AlphaFoldDB" id="A0AAQ3RRT7"/>
<dbReference type="GO" id="GO:0004672">
    <property type="term" value="F:protein kinase activity"/>
    <property type="evidence" value="ECO:0007669"/>
    <property type="project" value="InterPro"/>
</dbReference>
<evidence type="ECO:0000256" key="3">
    <source>
        <dbReference type="ARBA" id="ARBA00022838"/>
    </source>
</evidence>
<dbReference type="InterPro" id="IPR013212">
    <property type="entry name" value="Mad3/Bub1_I"/>
</dbReference>
<dbReference type="Pfam" id="PF00069">
    <property type="entry name" value="Pkinase"/>
    <property type="match status" value="1"/>
</dbReference>
<sequence>MITTALSHSPGFTIAVNSPEDPLVPFLWFIPFSLELFADTKSIKKALEASGGSTPNLSNLLGDCIRNFKNNDRYRNDVRFLKIWLIYMGVSDDFASVFKEMLDSNVCANNSSLYVWSASLFELKGRLRDALSIYQLGIGRNAKPVEWLRKAHSLFLNRMSEIQNAASNLKVDDIESMKLENCGINPWDTSTMDSLLKTIHPLLMKFDGYRSSAKPYSGKVALSALKNSSRNKVIEIGGMKYLIKGCAGQGGFAQVYKANVNSDPDNVVALKIQKPAFPWEFYIYRQLDRRILDRERSSYGFAHGIHLYSDCSILICDYLANGTLQDVVNSYLVLGKSMEEVLCIYYTIEMLHMVETLHGVGLIHGDFKPDNLLIRYSRSDLTEDEFLNRSGPWCDEGVCLVDWGRGIDLQLFPDHTVFTGDCRTSGFRCIEMLEKKPWKFQASHVDAYGLCGIVHVMLHGSYMEVVKKEQSDGGYVYLPRLPFKRYWNIELWKSFFTKMLNQYPHDDDISLLHDLKKSFQDYMGSNPQLIKKLKGLLSRQRASMCSA</sequence>
<evidence type="ECO:0000313" key="7">
    <source>
        <dbReference type="EMBL" id="WVZ02239.1"/>
    </source>
</evidence>
<organism evidence="7 8">
    <name type="scientific">Vigna mungo</name>
    <name type="common">Black gram</name>
    <name type="synonym">Phaseolus mungo</name>
    <dbReference type="NCBI Taxonomy" id="3915"/>
    <lineage>
        <taxon>Eukaryota</taxon>
        <taxon>Viridiplantae</taxon>
        <taxon>Streptophyta</taxon>
        <taxon>Embryophyta</taxon>
        <taxon>Tracheophyta</taxon>
        <taxon>Spermatophyta</taxon>
        <taxon>Magnoliopsida</taxon>
        <taxon>eudicotyledons</taxon>
        <taxon>Gunneridae</taxon>
        <taxon>Pentapetalae</taxon>
        <taxon>rosids</taxon>
        <taxon>fabids</taxon>
        <taxon>Fabales</taxon>
        <taxon>Fabaceae</taxon>
        <taxon>Papilionoideae</taxon>
        <taxon>50 kb inversion clade</taxon>
        <taxon>NPAAA clade</taxon>
        <taxon>indigoferoid/millettioid clade</taxon>
        <taxon>Phaseoleae</taxon>
        <taxon>Vigna</taxon>
    </lineage>
</organism>
<dbReference type="InterPro" id="IPR000719">
    <property type="entry name" value="Prot_kinase_dom"/>
</dbReference>
<dbReference type="PROSITE" id="PS50011">
    <property type="entry name" value="PROTEIN_KINASE_DOM"/>
    <property type="match status" value="1"/>
</dbReference>
<dbReference type="GO" id="GO:0007094">
    <property type="term" value="P:mitotic spindle assembly checkpoint signaling"/>
    <property type="evidence" value="ECO:0007669"/>
    <property type="project" value="InterPro"/>
</dbReference>
<dbReference type="Pfam" id="PF08311">
    <property type="entry name" value="Mad3_BUB1_I"/>
    <property type="match status" value="1"/>
</dbReference>
<feature type="domain" description="Protein kinase" evidence="5">
    <location>
        <begin position="241"/>
        <end position="547"/>
    </location>
</feature>
<dbReference type="PANTHER" id="PTHR14030">
    <property type="entry name" value="MITOTIC CHECKPOINT SERINE/THREONINE-PROTEIN KINASE BUB1"/>
    <property type="match status" value="1"/>
</dbReference>
<dbReference type="Gene3D" id="1.10.510.10">
    <property type="entry name" value="Transferase(Phosphotransferase) domain 1"/>
    <property type="match status" value="1"/>
</dbReference>
<evidence type="ECO:0000256" key="2">
    <source>
        <dbReference type="ARBA" id="ARBA00022454"/>
    </source>
</evidence>
<keyword evidence="8" id="KW-1185">Reference proteome</keyword>
<keyword evidence="2" id="KW-0158">Chromosome</keyword>